<evidence type="ECO:0000256" key="1">
    <source>
        <dbReference type="SAM" id="Coils"/>
    </source>
</evidence>
<feature type="coiled-coil region" evidence="1">
    <location>
        <begin position="314"/>
        <end position="341"/>
    </location>
</feature>
<feature type="coiled-coil region" evidence="1">
    <location>
        <begin position="243"/>
        <end position="270"/>
    </location>
</feature>
<organism evidence="2 3">
    <name type="scientific">Paragonimus westermani</name>
    <dbReference type="NCBI Taxonomy" id="34504"/>
    <lineage>
        <taxon>Eukaryota</taxon>
        <taxon>Metazoa</taxon>
        <taxon>Spiralia</taxon>
        <taxon>Lophotrochozoa</taxon>
        <taxon>Platyhelminthes</taxon>
        <taxon>Trematoda</taxon>
        <taxon>Digenea</taxon>
        <taxon>Plagiorchiida</taxon>
        <taxon>Troglotremata</taxon>
        <taxon>Troglotrematidae</taxon>
        <taxon>Paragonimus</taxon>
    </lineage>
</organism>
<keyword evidence="3" id="KW-1185">Reference proteome</keyword>
<dbReference type="OrthoDB" id="6252146at2759"/>
<evidence type="ECO:0000313" key="2">
    <source>
        <dbReference type="EMBL" id="KAF8571964.1"/>
    </source>
</evidence>
<dbReference type="AlphaFoldDB" id="A0A8T0DXN8"/>
<dbReference type="EMBL" id="JTDF01000238">
    <property type="protein sequence ID" value="KAF8571964.1"/>
    <property type="molecule type" value="Genomic_DNA"/>
</dbReference>
<proteinExistence type="predicted"/>
<comment type="caution">
    <text evidence="2">The sequence shown here is derived from an EMBL/GenBank/DDBJ whole genome shotgun (WGS) entry which is preliminary data.</text>
</comment>
<name>A0A8T0DXN8_9TREM</name>
<keyword evidence="1" id="KW-0175">Coiled coil</keyword>
<sequence length="438" mass="52159">MNEADASARYANEKTLVSIKQDSMAEQQRLRQQISALEEELEVSLCQINRLNAERNKCTQQLEEVQTIRDELEHKIQVTIQRHQKELQQLQSSCEKHHQTVLREKSQEWDENKERLNMELKAKTAECAKRDVEMKQTLGDMRSQLDKLKDEYDHLQKESSMQQNKHQEELAQCVKHYEMLMEAKNLDRNKELMELKETHCKELKDSVHEMKTAKRQALTEMKMCYVERIDALQESLSLCTKENNAFREKLFQLEQQQDRWEQKQQEHKQSQTTQLSNDFDDRWIQKMCETVRAEFGDWDRENCGLWEARFAELRNEANCVADNLRAELQIEQEAVYRAKEETNQILKKIALAEVYQALDTRKLLDEKLQHFHTRCDEQLEKKRADLRDQLQQALYHAFIQIDKWMRDWAESVECTIQIVKAAERSSTDGTASKMKEMR</sequence>
<feature type="coiled-coil region" evidence="1">
    <location>
        <begin position="20"/>
        <end position="165"/>
    </location>
</feature>
<accession>A0A8T0DXN8</accession>
<evidence type="ECO:0000313" key="3">
    <source>
        <dbReference type="Proteomes" id="UP000699462"/>
    </source>
</evidence>
<gene>
    <name evidence="2" type="ORF">P879_03873</name>
</gene>
<protein>
    <submittedName>
        <fullName evidence="2">Uncharacterized protein</fullName>
    </submittedName>
</protein>
<reference evidence="2 3" key="1">
    <citation type="submission" date="2019-07" db="EMBL/GenBank/DDBJ databases">
        <title>Annotation for the trematode Paragonimus westermani.</title>
        <authorList>
            <person name="Choi Y.-J."/>
        </authorList>
    </citation>
    <scope>NUCLEOTIDE SEQUENCE [LARGE SCALE GENOMIC DNA]</scope>
    <source>
        <strain evidence="2">180907_Pwestermani</strain>
    </source>
</reference>
<dbReference type="Proteomes" id="UP000699462">
    <property type="component" value="Unassembled WGS sequence"/>
</dbReference>